<dbReference type="Proteomes" id="UP000648075">
    <property type="component" value="Unassembled WGS sequence"/>
</dbReference>
<accession>A0A918UES5</accession>
<dbReference type="AlphaFoldDB" id="A0A918UES5"/>
<gene>
    <name evidence="2" type="ORF">GCM10011614_11590</name>
</gene>
<feature type="domain" description="ChrR-like cupin" evidence="1">
    <location>
        <begin position="22"/>
        <end position="115"/>
    </location>
</feature>
<dbReference type="InterPro" id="IPR011051">
    <property type="entry name" value="RmlC_Cupin_sf"/>
</dbReference>
<dbReference type="EMBL" id="BMZA01000002">
    <property type="protein sequence ID" value="GGY98125.1"/>
    <property type="molecule type" value="Genomic_DNA"/>
</dbReference>
<evidence type="ECO:0000313" key="3">
    <source>
        <dbReference type="Proteomes" id="UP000648075"/>
    </source>
</evidence>
<dbReference type="Pfam" id="PF12973">
    <property type="entry name" value="Cupin_7"/>
    <property type="match status" value="1"/>
</dbReference>
<comment type="caution">
    <text evidence="2">The sequence shown here is derived from an EMBL/GenBank/DDBJ whole genome shotgun (WGS) entry which is preliminary data.</text>
</comment>
<protein>
    <recommendedName>
        <fullName evidence="1">ChrR-like cupin domain-containing protein</fullName>
    </recommendedName>
</protein>
<dbReference type="InterPro" id="IPR025979">
    <property type="entry name" value="ChrR-like_cupin_dom"/>
</dbReference>
<proteinExistence type="predicted"/>
<dbReference type="Gene3D" id="2.60.120.10">
    <property type="entry name" value="Jelly Rolls"/>
    <property type="match status" value="1"/>
</dbReference>
<organism evidence="2 3">
    <name type="scientific">Novosphingobium colocasiae</name>
    <dbReference type="NCBI Taxonomy" id="1256513"/>
    <lineage>
        <taxon>Bacteria</taxon>
        <taxon>Pseudomonadati</taxon>
        <taxon>Pseudomonadota</taxon>
        <taxon>Alphaproteobacteria</taxon>
        <taxon>Sphingomonadales</taxon>
        <taxon>Sphingomonadaceae</taxon>
        <taxon>Novosphingobium</taxon>
    </lineage>
</organism>
<sequence length="160" mass="17783">MMDARSEFHPAELLARGLSDDPADWIATAREGVWLRPILFDTVSGGWVNITRIRCEGFISRHAHPCPVHAYVLAGEWRYAERDWIARAGDYLFEPAGDIHTLLGLPGGSDTLFNIAGALIELDEQGQTIGYADVFSRIEQAAAHFAAVGLGRDYVRKFIR</sequence>
<name>A0A918UES5_9SPHN</name>
<evidence type="ECO:0000259" key="1">
    <source>
        <dbReference type="Pfam" id="PF12973"/>
    </source>
</evidence>
<dbReference type="InterPro" id="IPR014710">
    <property type="entry name" value="RmlC-like_jellyroll"/>
</dbReference>
<dbReference type="SUPFAM" id="SSF51182">
    <property type="entry name" value="RmlC-like cupins"/>
    <property type="match status" value="1"/>
</dbReference>
<evidence type="ECO:0000313" key="2">
    <source>
        <dbReference type="EMBL" id="GGY98125.1"/>
    </source>
</evidence>
<dbReference type="CDD" id="cd20302">
    <property type="entry name" value="cupin_DAD"/>
    <property type="match status" value="1"/>
</dbReference>
<reference evidence="2" key="2">
    <citation type="submission" date="2020-09" db="EMBL/GenBank/DDBJ databases">
        <authorList>
            <person name="Sun Q."/>
            <person name="Kim S."/>
        </authorList>
    </citation>
    <scope>NUCLEOTIDE SEQUENCE</scope>
    <source>
        <strain evidence="2">KCTC 32255</strain>
    </source>
</reference>
<keyword evidence="3" id="KW-1185">Reference proteome</keyword>
<dbReference type="RefSeq" id="WP_189620155.1">
    <property type="nucleotide sequence ID" value="NZ_BMZA01000002.1"/>
</dbReference>
<reference evidence="2" key="1">
    <citation type="journal article" date="2014" name="Int. J. Syst. Evol. Microbiol.">
        <title>Complete genome sequence of Corynebacterium casei LMG S-19264T (=DSM 44701T), isolated from a smear-ripened cheese.</title>
        <authorList>
            <consortium name="US DOE Joint Genome Institute (JGI-PGF)"/>
            <person name="Walter F."/>
            <person name="Albersmeier A."/>
            <person name="Kalinowski J."/>
            <person name="Ruckert C."/>
        </authorList>
    </citation>
    <scope>NUCLEOTIDE SEQUENCE</scope>
    <source>
        <strain evidence="2">KCTC 32255</strain>
    </source>
</reference>